<proteinExistence type="predicted"/>
<reference evidence="2" key="2">
    <citation type="submission" date="2023-05" db="EMBL/GenBank/DDBJ databases">
        <authorList>
            <person name="Schelkunov M.I."/>
        </authorList>
    </citation>
    <scope>NUCLEOTIDE SEQUENCE</scope>
    <source>
        <strain evidence="2">Hsosn_3</strain>
        <tissue evidence="2">Leaf</tissue>
    </source>
</reference>
<dbReference type="Pfam" id="PF07734">
    <property type="entry name" value="FBA_1"/>
    <property type="match status" value="1"/>
</dbReference>
<dbReference type="SUPFAM" id="SSF50965">
    <property type="entry name" value="Galactose oxidase, central domain"/>
    <property type="match status" value="1"/>
</dbReference>
<dbReference type="InterPro" id="IPR017451">
    <property type="entry name" value="F-box-assoc_interact_dom"/>
</dbReference>
<dbReference type="EMBL" id="JAUIZM010000006">
    <property type="protein sequence ID" value="KAK1377882.1"/>
    <property type="molecule type" value="Genomic_DNA"/>
</dbReference>
<dbReference type="NCBIfam" id="TIGR01640">
    <property type="entry name" value="F_box_assoc_1"/>
    <property type="match status" value="1"/>
</dbReference>
<dbReference type="InterPro" id="IPR050796">
    <property type="entry name" value="SCF_F-box_component"/>
</dbReference>
<keyword evidence="3" id="KW-1185">Reference proteome</keyword>
<dbReference type="AlphaFoldDB" id="A0AAD8MM86"/>
<gene>
    <name evidence="2" type="ORF">POM88_024626</name>
</gene>
<sequence>MYNFTATEELADRSLQTLLSDKEFLGSCNGLVALWKAAKLDEVEDEIFLWNPTTREIKKIPKASNILIPRVLVQNCLLGFGYDHVNDDYKVMRTCRYPDRIVVSVYSLKNNSWARAEDMSTSICLYGNFGVSANGSLYWIGEGNVVAFDLVVHSHRELQFPAGVDKKNAKRDFFEEGGFKSEQLTTEKDIKYAVEKVMERAKKKKGSFG</sequence>
<dbReference type="InterPro" id="IPR011043">
    <property type="entry name" value="Gal_Oxase/kelch_b-propeller"/>
</dbReference>
<evidence type="ECO:0000313" key="3">
    <source>
        <dbReference type="Proteomes" id="UP001237642"/>
    </source>
</evidence>
<reference evidence="2" key="1">
    <citation type="submission" date="2023-02" db="EMBL/GenBank/DDBJ databases">
        <title>Genome of toxic invasive species Heracleum sosnowskyi carries increased number of genes despite the absence of recent whole-genome duplications.</title>
        <authorList>
            <person name="Schelkunov M."/>
            <person name="Shtratnikova V."/>
            <person name="Makarenko M."/>
            <person name="Klepikova A."/>
            <person name="Omelchenko D."/>
            <person name="Novikova G."/>
            <person name="Obukhova E."/>
            <person name="Bogdanov V."/>
            <person name="Penin A."/>
            <person name="Logacheva M."/>
        </authorList>
    </citation>
    <scope>NUCLEOTIDE SEQUENCE</scope>
    <source>
        <strain evidence="2">Hsosn_3</strain>
        <tissue evidence="2">Leaf</tissue>
    </source>
</reference>
<dbReference type="PANTHER" id="PTHR31672:SF13">
    <property type="entry name" value="F-BOX PROTEIN CPR30-LIKE"/>
    <property type="match status" value="1"/>
</dbReference>
<protein>
    <recommendedName>
        <fullName evidence="1">F-box associated beta-propeller type 1 domain-containing protein</fullName>
    </recommendedName>
</protein>
<accession>A0AAD8MM86</accession>
<comment type="caution">
    <text evidence="2">The sequence shown here is derived from an EMBL/GenBank/DDBJ whole genome shotgun (WGS) entry which is preliminary data.</text>
</comment>
<dbReference type="PANTHER" id="PTHR31672">
    <property type="entry name" value="BNACNNG10540D PROTEIN"/>
    <property type="match status" value="1"/>
</dbReference>
<dbReference type="Proteomes" id="UP001237642">
    <property type="component" value="Unassembled WGS sequence"/>
</dbReference>
<feature type="domain" description="F-box associated beta-propeller type 1" evidence="1">
    <location>
        <begin position="27"/>
        <end position="142"/>
    </location>
</feature>
<dbReference type="InterPro" id="IPR006527">
    <property type="entry name" value="F-box-assoc_dom_typ1"/>
</dbReference>
<name>A0AAD8MM86_9APIA</name>
<evidence type="ECO:0000313" key="2">
    <source>
        <dbReference type="EMBL" id="KAK1377882.1"/>
    </source>
</evidence>
<organism evidence="2 3">
    <name type="scientific">Heracleum sosnowskyi</name>
    <dbReference type="NCBI Taxonomy" id="360622"/>
    <lineage>
        <taxon>Eukaryota</taxon>
        <taxon>Viridiplantae</taxon>
        <taxon>Streptophyta</taxon>
        <taxon>Embryophyta</taxon>
        <taxon>Tracheophyta</taxon>
        <taxon>Spermatophyta</taxon>
        <taxon>Magnoliopsida</taxon>
        <taxon>eudicotyledons</taxon>
        <taxon>Gunneridae</taxon>
        <taxon>Pentapetalae</taxon>
        <taxon>asterids</taxon>
        <taxon>campanulids</taxon>
        <taxon>Apiales</taxon>
        <taxon>Apiaceae</taxon>
        <taxon>Apioideae</taxon>
        <taxon>apioid superclade</taxon>
        <taxon>Tordylieae</taxon>
        <taxon>Tordyliinae</taxon>
        <taxon>Heracleum</taxon>
    </lineage>
</organism>
<evidence type="ECO:0000259" key="1">
    <source>
        <dbReference type="Pfam" id="PF07734"/>
    </source>
</evidence>